<keyword evidence="3" id="KW-0732">Signal</keyword>
<evidence type="ECO:0000256" key="2">
    <source>
        <dbReference type="ARBA" id="ARBA00022448"/>
    </source>
</evidence>
<dbReference type="Pfam" id="PF09084">
    <property type="entry name" value="NMT1"/>
    <property type="match status" value="1"/>
</dbReference>
<evidence type="ECO:0000256" key="3">
    <source>
        <dbReference type="ARBA" id="ARBA00022729"/>
    </source>
</evidence>
<evidence type="ECO:0000256" key="4">
    <source>
        <dbReference type="ARBA" id="ARBA00055538"/>
    </source>
</evidence>
<dbReference type="PANTHER" id="PTHR30024:SF45">
    <property type="entry name" value="ABC TRANSPORTER SUBSTRATE-BINDING PROTEIN"/>
    <property type="match status" value="1"/>
</dbReference>
<proteinExistence type="inferred from homology"/>
<organism evidence="7 8">
    <name type="scientific">Bordetella genomosp. 11</name>
    <dbReference type="NCBI Taxonomy" id="1416808"/>
    <lineage>
        <taxon>Bacteria</taxon>
        <taxon>Pseudomonadati</taxon>
        <taxon>Pseudomonadota</taxon>
        <taxon>Betaproteobacteria</taxon>
        <taxon>Burkholderiales</taxon>
        <taxon>Alcaligenaceae</taxon>
        <taxon>Bordetella</taxon>
    </lineage>
</organism>
<feature type="domain" description="SsuA/THI5-like" evidence="6">
    <location>
        <begin position="137"/>
        <end position="274"/>
    </location>
</feature>
<evidence type="ECO:0000313" key="8">
    <source>
        <dbReference type="Proteomes" id="UP000215767"/>
    </source>
</evidence>
<dbReference type="InterPro" id="IPR015168">
    <property type="entry name" value="SsuA/THI5"/>
</dbReference>
<sequence length="481" mass="52041">MRIRDLIGHVSRSAIPSLAAAAVLMYAGAVRAETIEIGIGTQDTTTNTVTGGVVLKQLGLLEKYLPRTGKYKDVTYHVTWQNATSGPPITNGMVAGNLQIGMMGDYPLLVNGATGHATGNDTELVAVIAYNAFGGGNGLVVPKDSPYYDLEDLKGKRVSVPFGSAAHGMLLAALQSRHLPADYFALANQSPEVGSTSIQEHRIDGHADFVPFAELLPFRGYARKIFDGVETGQPTFHGIVVRKDFGQKYPEVVIAYIKALMAANDWVRQDPVRAAEQIQSWTKVDKEVVYMFLGPGGIHTLDPTIKPRWIEALKADYAVLKKLNMVKDLDIDKWVNDSFVRQAFKESGLDYDKQLASFSNYAVQGSDPVCGTAVTDPSQAGQIWVQSGSMVSFSSTACTLRGVNRYRAQGKALNAVYMTDKALGIKVFANDAFYTHGGSDAKRPVIEAYLLKRDADAGAQKSHAKVIGYEQALKAVSAEGN</sequence>
<dbReference type="RefSeq" id="WP_094840579.1">
    <property type="nucleotide sequence ID" value="NZ_NEVS01000001.1"/>
</dbReference>
<keyword evidence="8" id="KW-1185">Reference proteome</keyword>
<comment type="caution">
    <text evidence="7">The sequence shown here is derived from an EMBL/GenBank/DDBJ whole genome shotgun (WGS) entry which is preliminary data.</text>
</comment>
<dbReference type="OrthoDB" id="286202at2"/>
<evidence type="ECO:0000313" key="7">
    <source>
        <dbReference type="EMBL" id="OZI67386.1"/>
    </source>
</evidence>
<dbReference type="SUPFAM" id="SSF160387">
    <property type="entry name" value="NosL/MerB-like"/>
    <property type="match status" value="1"/>
</dbReference>
<evidence type="ECO:0000256" key="1">
    <source>
        <dbReference type="ARBA" id="ARBA00010742"/>
    </source>
</evidence>
<name>A0A261UZR7_9BORD</name>
<accession>A0A261UZR7</accession>
<evidence type="ECO:0000256" key="5">
    <source>
        <dbReference type="ARBA" id="ARBA00070228"/>
    </source>
</evidence>
<comment type="similarity">
    <text evidence="1">Belongs to the bacterial solute-binding protein SsuA/TauA family.</text>
</comment>
<comment type="function">
    <text evidence="4">Part of a binding-protein-dependent transport system for aliphatic sulfonates. Putative binding protein.</text>
</comment>
<dbReference type="Gene3D" id="3.40.190.10">
    <property type="entry name" value="Periplasmic binding protein-like II"/>
    <property type="match status" value="2"/>
</dbReference>
<evidence type="ECO:0000259" key="6">
    <source>
        <dbReference type="Pfam" id="PF09084"/>
    </source>
</evidence>
<dbReference type="EMBL" id="NEVS01000001">
    <property type="protein sequence ID" value="OZI67386.1"/>
    <property type="molecule type" value="Genomic_DNA"/>
</dbReference>
<gene>
    <name evidence="7" type="ORF">CAL28_02395</name>
</gene>
<dbReference type="PANTHER" id="PTHR30024">
    <property type="entry name" value="ALIPHATIC SULFONATES-BINDING PROTEIN-RELATED"/>
    <property type="match status" value="1"/>
</dbReference>
<reference evidence="8" key="1">
    <citation type="submission" date="2017-05" db="EMBL/GenBank/DDBJ databases">
        <title>Complete and WGS of Bordetella genogroups.</title>
        <authorList>
            <person name="Spilker T."/>
            <person name="Lipuma J."/>
        </authorList>
    </citation>
    <scope>NUCLEOTIDE SEQUENCE [LARGE SCALE GENOMIC DNA]</scope>
    <source>
        <strain evidence="8">AU8856</strain>
    </source>
</reference>
<keyword evidence="2" id="KW-0813">Transport</keyword>
<dbReference type="Proteomes" id="UP000215767">
    <property type="component" value="Unassembled WGS sequence"/>
</dbReference>
<dbReference type="SUPFAM" id="SSF53850">
    <property type="entry name" value="Periplasmic binding protein-like II"/>
    <property type="match status" value="1"/>
</dbReference>
<protein>
    <recommendedName>
        <fullName evidence="5">Putative aliphatic sulfonates-binding protein</fullName>
    </recommendedName>
</protein>
<dbReference type="FunFam" id="3.40.190.10:FF:000050">
    <property type="entry name" value="Sulfonate ABC transporter substrate-binding protein"/>
    <property type="match status" value="1"/>
</dbReference>
<dbReference type="AlphaFoldDB" id="A0A261UZR7"/>